<evidence type="ECO:0000313" key="2">
    <source>
        <dbReference type="EMBL" id="KAF2106614.1"/>
    </source>
</evidence>
<keyword evidence="3" id="KW-1185">Reference proteome</keyword>
<dbReference type="Proteomes" id="UP000799770">
    <property type="component" value="Unassembled WGS sequence"/>
</dbReference>
<evidence type="ECO:0000313" key="3">
    <source>
        <dbReference type="Proteomes" id="UP000799770"/>
    </source>
</evidence>
<name>A0A6A5YIR3_9PLEO</name>
<reference evidence="2" key="1">
    <citation type="journal article" date="2020" name="Stud. Mycol.">
        <title>101 Dothideomycetes genomes: a test case for predicting lifestyles and emergence of pathogens.</title>
        <authorList>
            <person name="Haridas S."/>
            <person name="Albert R."/>
            <person name="Binder M."/>
            <person name="Bloem J."/>
            <person name="Labutti K."/>
            <person name="Salamov A."/>
            <person name="Andreopoulos B."/>
            <person name="Baker S."/>
            <person name="Barry K."/>
            <person name="Bills G."/>
            <person name="Bluhm B."/>
            <person name="Cannon C."/>
            <person name="Castanera R."/>
            <person name="Culley D."/>
            <person name="Daum C."/>
            <person name="Ezra D."/>
            <person name="Gonzalez J."/>
            <person name="Henrissat B."/>
            <person name="Kuo A."/>
            <person name="Liang C."/>
            <person name="Lipzen A."/>
            <person name="Lutzoni F."/>
            <person name="Magnuson J."/>
            <person name="Mondo S."/>
            <person name="Nolan M."/>
            <person name="Ohm R."/>
            <person name="Pangilinan J."/>
            <person name="Park H.-J."/>
            <person name="Ramirez L."/>
            <person name="Alfaro M."/>
            <person name="Sun H."/>
            <person name="Tritt A."/>
            <person name="Yoshinaga Y."/>
            <person name="Zwiers L.-H."/>
            <person name="Turgeon B."/>
            <person name="Goodwin S."/>
            <person name="Spatafora J."/>
            <person name="Crous P."/>
            <person name="Grigoriev I."/>
        </authorList>
    </citation>
    <scope>NUCLEOTIDE SEQUENCE</scope>
    <source>
        <strain evidence="2">CBS 627.86</strain>
    </source>
</reference>
<accession>A0A6A5YIR3</accession>
<gene>
    <name evidence="2" type="ORF">BDV96DRAFT_607301</name>
</gene>
<evidence type="ECO:0000256" key="1">
    <source>
        <dbReference type="SAM" id="MobiDB-lite"/>
    </source>
</evidence>
<proteinExistence type="predicted"/>
<dbReference type="AlphaFoldDB" id="A0A6A5YIR3"/>
<protein>
    <submittedName>
        <fullName evidence="2">Uncharacterized protein</fullName>
    </submittedName>
</protein>
<sequence>MTGEHLQDTPRAQCVLKRESRLSNDRHKFSENSCAPTLILAKPMFATSDAVKKALKALEKDEESDMFMVGSKGFFNALRKGHHLQLHLGVFLNTGKQFKMTTAKVSSRQFDYILTTMDNEIKDTENMATTLSELITDIMKLSSRNTHYTACILRFRRNHTTSSEYMTKLQKNLDKMQTDITNFNSQHANSITEEQSRKTTTTTKRLPDNNYTGLEDNRVIYSNHSYSCTMNGPVEVIVSFMVLCVTPLCDLNS</sequence>
<dbReference type="EMBL" id="ML977361">
    <property type="protein sequence ID" value="KAF2106614.1"/>
    <property type="molecule type" value="Genomic_DNA"/>
</dbReference>
<feature type="region of interest" description="Disordered" evidence="1">
    <location>
        <begin position="188"/>
        <end position="208"/>
    </location>
</feature>
<organism evidence="2 3">
    <name type="scientific">Lophiotrema nucula</name>
    <dbReference type="NCBI Taxonomy" id="690887"/>
    <lineage>
        <taxon>Eukaryota</taxon>
        <taxon>Fungi</taxon>
        <taxon>Dikarya</taxon>
        <taxon>Ascomycota</taxon>
        <taxon>Pezizomycotina</taxon>
        <taxon>Dothideomycetes</taxon>
        <taxon>Pleosporomycetidae</taxon>
        <taxon>Pleosporales</taxon>
        <taxon>Lophiotremataceae</taxon>
        <taxon>Lophiotrema</taxon>
    </lineage>
</organism>